<dbReference type="InterPro" id="IPR027417">
    <property type="entry name" value="P-loop_NTPase"/>
</dbReference>
<dbReference type="SUPFAM" id="SSF52540">
    <property type="entry name" value="P-loop containing nucleoside triphosphate hydrolases"/>
    <property type="match status" value="1"/>
</dbReference>
<gene>
    <name evidence="3" type="ORF">SEMRO_461_G147800.1</name>
</gene>
<keyword evidence="2" id="KW-0472">Membrane</keyword>
<dbReference type="Proteomes" id="UP001153069">
    <property type="component" value="Unassembled WGS sequence"/>
</dbReference>
<comment type="caution">
    <text evidence="3">The sequence shown here is derived from an EMBL/GenBank/DDBJ whole genome shotgun (WGS) entry which is preliminary data.</text>
</comment>
<keyword evidence="2" id="KW-1133">Transmembrane helix</keyword>
<feature type="region of interest" description="Disordered" evidence="1">
    <location>
        <begin position="65"/>
        <end position="96"/>
    </location>
</feature>
<dbReference type="EMBL" id="CAICTM010000460">
    <property type="protein sequence ID" value="CAB9510969.1"/>
    <property type="molecule type" value="Genomic_DNA"/>
</dbReference>
<feature type="region of interest" description="Disordered" evidence="1">
    <location>
        <begin position="409"/>
        <end position="433"/>
    </location>
</feature>
<dbReference type="AlphaFoldDB" id="A0A9N8DYW1"/>
<accession>A0A9N8DYW1</accession>
<evidence type="ECO:0000313" key="3">
    <source>
        <dbReference type="EMBL" id="CAB9510969.1"/>
    </source>
</evidence>
<keyword evidence="2" id="KW-0812">Transmembrane</keyword>
<sequence>MSYNMISERFAPTRSDSSSFKRRAVFVTVRVILFLIFLQVLVVFSVALNLGSDGLEQARYLLTPAAGNSSSSSSWFLEEEDTETGNSEEGDGATREERLKKIELLDDNDPRQERVLYDKGSSKSSNTHEEQSSLDDYGSRRHLPWKNFTPMEDGPYLIVGGSDGSGTRAVVDTLIDLGAAIRVEDPRTKDVHGTEMFHKAGWPPLVYLALQQTRSANYELSDMTESSRDEALSNLKRLKKSIDLRAPFIFKSRVRDADDENPFATAFKVGWKAPVSMFVMPMLQNVFGRVKYLHVVRDGRDVCLSENQSPVRKFYNTFYGLTKEGQPGDNNITTLSMKLWNDVNQQVMEWGKAHSDGETFDYLTLRSEDLVNPNTRFETLLQLADFIGSRKTLRELCCMSQQELHDLGKSLNGFSDPRKKRGGHQRRGVGLPFDSSKEDFVNDLLFGLGKDARMPGSKNHREKRFHRRRNKQDLTEEGQRIRRQGALRHLNDDPLRRHGGALGMQRRLLQQNDGAEEHRDEISGSTPHRRLQPQRSRLRELFYNSRLGHGARRHNFVKEAPEQVKARYGKWVKALEDKPELSAQLHDLGKSGLEAFGYEPPRAFLDPPDETYLEQCQKMLNANLCDE</sequence>
<feature type="region of interest" description="Disordered" evidence="1">
    <location>
        <begin position="452"/>
        <end position="480"/>
    </location>
</feature>
<reference evidence="3" key="1">
    <citation type="submission" date="2020-06" db="EMBL/GenBank/DDBJ databases">
        <authorList>
            <consortium name="Plant Systems Biology data submission"/>
        </authorList>
    </citation>
    <scope>NUCLEOTIDE SEQUENCE</scope>
    <source>
        <strain evidence="3">D6</strain>
    </source>
</reference>
<keyword evidence="4" id="KW-1185">Reference proteome</keyword>
<feature type="region of interest" description="Disordered" evidence="1">
    <location>
        <begin position="117"/>
        <end position="140"/>
    </location>
</feature>
<evidence type="ECO:0008006" key="5">
    <source>
        <dbReference type="Google" id="ProtNLM"/>
    </source>
</evidence>
<organism evidence="3 4">
    <name type="scientific">Seminavis robusta</name>
    <dbReference type="NCBI Taxonomy" id="568900"/>
    <lineage>
        <taxon>Eukaryota</taxon>
        <taxon>Sar</taxon>
        <taxon>Stramenopiles</taxon>
        <taxon>Ochrophyta</taxon>
        <taxon>Bacillariophyta</taxon>
        <taxon>Bacillariophyceae</taxon>
        <taxon>Bacillariophycidae</taxon>
        <taxon>Naviculales</taxon>
        <taxon>Naviculaceae</taxon>
        <taxon>Seminavis</taxon>
    </lineage>
</organism>
<feature type="compositionally biased region" description="Acidic residues" evidence="1">
    <location>
        <begin position="77"/>
        <end position="91"/>
    </location>
</feature>
<feature type="compositionally biased region" description="Basic and acidic residues" evidence="1">
    <location>
        <begin position="117"/>
        <end position="131"/>
    </location>
</feature>
<protein>
    <recommendedName>
        <fullName evidence="5">Sulfotransferase domain-containing protein</fullName>
    </recommendedName>
</protein>
<feature type="compositionally biased region" description="Basic residues" evidence="1">
    <location>
        <begin position="458"/>
        <end position="470"/>
    </location>
</feature>
<evidence type="ECO:0000313" key="4">
    <source>
        <dbReference type="Proteomes" id="UP001153069"/>
    </source>
</evidence>
<dbReference type="Gene3D" id="3.40.50.300">
    <property type="entry name" value="P-loop containing nucleotide triphosphate hydrolases"/>
    <property type="match status" value="1"/>
</dbReference>
<dbReference type="OrthoDB" id="48147at2759"/>
<evidence type="ECO:0000256" key="1">
    <source>
        <dbReference type="SAM" id="MobiDB-lite"/>
    </source>
</evidence>
<feature type="transmembrane region" description="Helical" evidence="2">
    <location>
        <begin position="24"/>
        <end position="48"/>
    </location>
</feature>
<evidence type="ECO:0000256" key="2">
    <source>
        <dbReference type="SAM" id="Phobius"/>
    </source>
</evidence>
<name>A0A9N8DYW1_9STRA</name>
<proteinExistence type="predicted"/>
<feature type="compositionally biased region" description="Basic residues" evidence="1">
    <location>
        <begin position="418"/>
        <end position="427"/>
    </location>
</feature>
<feature type="compositionally biased region" description="Basic and acidic residues" evidence="1">
    <location>
        <begin position="471"/>
        <end position="480"/>
    </location>
</feature>
<feature type="region of interest" description="Disordered" evidence="1">
    <location>
        <begin position="511"/>
        <end position="535"/>
    </location>
</feature>